<organism evidence="1 2">
    <name type="scientific">Reticulomyxa filosa</name>
    <dbReference type="NCBI Taxonomy" id="46433"/>
    <lineage>
        <taxon>Eukaryota</taxon>
        <taxon>Sar</taxon>
        <taxon>Rhizaria</taxon>
        <taxon>Retaria</taxon>
        <taxon>Foraminifera</taxon>
        <taxon>Monothalamids</taxon>
        <taxon>Reticulomyxidae</taxon>
        <taxon>Reticulomyxa</taxon>
    </lineage>
</organism>
<evidence type="ECO:0000313" key="2">
    <source>
        <dbReference type="Proteomes" id="UP000023152"/>
    </source>
</evidence>
<gene>
    <name evidence="1" type="ORF">RFI_19977</name>
</gene>
<proteinExistence type="predicted"/>
<name>X6MUK7_RETFI</name>
<protein>
    <submittedName>
        <fullName evidence="1">Uncharacterized protein</fullName>
    </submittedName>
</protein>
<dbReference type="AlphaFoldDB" id="X6MUK7"/>
<reference evidence="1 2" key="1">
    <citation type="journal article" date="2013" name="Curr. Biol.">
        <title>The Genome of the Foraminiferan Reticulomyxa filosa.</title>
        <authorList>
            <person name="Glockner G."/>
            <person name="Hulsmann N."/>
            <person name="Schleicher M."/>
            <person name="Noegel A.A."/>
            <person name="Eichinger L."/>
            <person name="Gallinger C."/>
            <person name="Pawlowski J."/>
            <person name="Sierra R."/>
            <person name="Euteneuer U."/>
            <person name="Pillet L."/>
            <person name="Moustafa A."/>
            <person name="Platzer M."/>
            <person name="Groth M."/>
            <person name="Szafranski K."/>
            <person name="Schliwa M."/>
        </authorList>
    </citation>
    <scope>NUCLEOTIDE SEQUENCE [LARGE SCALE GENOMIC DNA]</scope>
</reference>
<dbReference type="EMBL" id="ASPP01016830">
    <property type="protein sequence ID" value="ETO17346.1"/>
    <property type="molecule type" value="Genomic_DNA"/>
</dbReference>
<keyword evidence="2" id="KW-1185">Reference proteome</keyword>
<evidence type="ECO:0000313" key="1">
    <source>
        <dbReference type="EMBL" id="ETO17346.1"/>
    </source>
</evidence>
<sequence length="149" mass="18315">MFFQLKRKSLFVEQTYYFDKKELMQSIIDQKEKKMNKWGKATVSERRLIWLRTFLKFNYYVIDKQPQPSSCKKKKFSHTRRKKHCVEVHTECNKKESVCIYYFYFIIKCYFTFVFLSEEKKIVNENSSLDPEMASVLRRYSKEKETVFE</sequence>
<dbReference type="Proteomes" id="UP000023152">
    <property type="component" value="Unassembled WGS sequence"/>
</dbReference>
<accession>X6MUK7</accession>
<comment type="caution">
    <text evidence="1">The sequence shown here is derived from an EMBL/GenBank/DDBJ whole genome shotgun (WGS) entry which is preliminary data.</text>
</comment>